<reference evidence="1 2" key="1">
    <citation type="submission" date="2024-09" db="EMBL/GenBank/DDBJ databases">
        <authorList>
            <person name="Sun Q."/>
            <person name="Mori K."/>
        </authorList>
    </citation>
    <scope>NUCLEOTIDE SEQUENCE [LARGE SCALE GENOMIC DNA]</scope>
    <source>
        <strain evidence="1 2">CCM 8626</strain>
    </source>
</reference>
<dbReference type="Proteomes" id="UP001589792">
    <property type="component" value="Unassembled WGS sequence"/>
</dbReference>
<sequence>MSKTFNLIVIFTLFTLTGCTQWERAGASNNTRDAELAECTSLGYDRFPPNDIQSFELGYESEYVSCDKDEKTCPDGHRYEKTPSLKTVQKDLNEAARNAVIQACMYDKGWHQRTRFWPS</sequence>
<protein>
    <recommendedName>
        <fullName evidence="3">Lipoprotein</fullName>
    </recommendedName>
</protein>
<keyword evidence="2" id="KW-1185">Reference proteome</keyword>
<dbReference type="RefSeq" id="WP_380673020.1">
    <property type="nucleotide sequence ID" value="NZ_CP173186.1"/>
</dbReference>
<evidence type="ECO:0008006" key="3">
    <source>
        <dbReference type="Google" id="ProtNLM"/>
    </source>
</evidence>
<dbReference type="PROSITE" id="PS51257">
    <property type="entry name" value="PROKAR_LIPOPROTEIN"/>
    <property type="match status" value="1"/>
</dbReference>
<proteinExistence type="predicted"/>
<comment type="caution">
    <text evidence="1">The sequence shown here is derived from an EMBL/GenBank/DDBJ whole genome shotgun (WGS) entry which is preliminary data.</text>
</comment>
<dbReference type="EMBL" id="JBHLXG010000003">
    <property type="protein sequence ID" value="MFC0225587.1"/>
    <property type="molecule type" value="Genomic_DNA"/>
</dbReference>
<evidence type="ECO:0000313" key="1">
    <source>
        <dbReference type="EMBL" id="MFC0225587.1"/>
    </source>
</evidence>
<accession>A0ABV6E9A7</accession>
<evidence type="ECO:0000313" key="2">
    <source>
        <dbReference type="Proteomes" id="UP001589792"/>
    </source>
</evidence>
<organism evidence="1 2">
    <name type="scientific">Serratia aquatilis</name>
    <dbReference type="NCBI Taxonomy" id="1737515"/>
    <lineage>
        <taxon>Bacteria</taxon>
        <taxon>Pseudomonadati</taxon>
        <taxon>Pseudomonadota</taxon>
        <taxon>Gammaproteobacteria</taxon>
        <taxon>Enterobacterales</taxon>
        <taxon>Yersiniaceae</taxon>
        <taxon>Serratia</taxon>
    </lineage>
</organism>
<name>A0ABV6E9A7_9GAMM</name>
<gene>
    <name evidence="1" type="ORF">ACFFJ3_03555</name>
</gene>